<dbReference type="Pfam" id="PF13231">
    <property type="entry name" value="PMT_2"/>
    <property type="match status" value="1"/>
</dbReference>
<dbReference type="EMBL" id="JBHTBX010000007">
    <property type="protein sequence ID" value="MFC7435208.1"/>
    <property type="molecule type" value="Genomic_DNA"/>
</dbReference>
<evidence type="ECO:0000256" key="5">
    <source>
        <dbReference type="ARBA" id="ARBA00022679"/>
    </source>
</evidence>
<dbReference type="Pfam" id="PF03901">
    <property type="entry name" value="Glyco_transf_22"/>
    <property type="match status" value="1"/>
</dbReference>
<gene>
    <name evidence="12" type="ORF">ACFQNJ_11895</name>
</gene>
<evidence type="ECO:0000256" key="9">
    <source>
        <dbReference type="ARBA" id="ARBA00023136"/>
    </source>
</evidence>
<dbReference type="InterPro" id="IPR038731">
    <property type="entry name" value="RgtA/B/C-like"/>
</dbReference>
<accession>A0ABW2RAY4</accession>
<feature type="transmembrane region" description="Helical" evidence="10">
    <location>
        <begin position="364"/>
        <end position="384"/>
    </location>
</feature>
<keyword evidence="9 10" id="KW-0472">Membrane</keyword>
<dbReference type="InterPro" id="IPR005599">
    <property type="entry name" value="GPI_mannosylTrfase"/>
</dbReference>
<dbReference type="PANTHER" id="PTHR33908:SF3">
    <property type="entry name" value="UNDECAPRENYL PHOSPHATE-ALPHA-4-AMINO-4-DEOXY-L-ARABINOSE ARABINOSYL TRANSFERASE"/>
    <property type="match status" value="1"/>
</dbReference>
<feature type="transmembrane region" description="Helical" evidence="10">
    <location>
        <begin position="404"/>
        <end position="423"/>
    </location>
</feature>
<evidence type="ECO:0000256" key="2">
    <source>
        <dbReference type="ARBA" id="ARBA00004651"/>
    </source>
</evidence>
<evidence type="ECO:0000256" key="6">
    <source>
        <dbReference type="ARBA" id="ARBA00022692"/>
    </source>
</evidence>
<feature type="transmembrane region" description="Helical" evidence="10">
    <location>
        <begin position="14"/>
        <end position="33"/>
    </location>
</feature>
<reference evidence="13" key="1">
    <citation type="journal article" date="2019" name="Int. J. Syst. Evol. Microbiol.">
        <title>The Global Catalogue of Microorganisms (GCM) 10K type strain sequencing project: providing services to taxonomists for standard genome sequencing and annotation.</title>
        <authorList>
            <consortium name="The Broad Institute Genomics Platform"/>
            <consortium name="The Broad Institute Genome Sequencing Center for Infectious Disease"/>
            <person name="Wu L."/>
            <person name="Ma J."/>
        </authorList>
    </citation>
    <scope>NUCLEOTIDE SEQUENCE [LARGE SCALE GENOMIC DNA]</scope>
    <source>
        <strain evidence="13">CCUG 54518</strain>
    </source>
</reference>
<keyword evidence="7" id="KW-0256">Endoplasmic reticulum</keyword>
<dbReference type="EC" id="2.4.-.-" evidence="12"/>
<feature type="transmembrane region" description="Helical" evidence="10">
    <location>
        <begin position="273"/>
        <end position="297"/>
    </location>
</feature>
<feature type="transmembrane region" description="Helical" evidence="10">
    <location>
        <begin position="74"/>
        <end position="107"/>
    </location>
</feature>
<evidence type="ECO:0000256" key="1">
    <source>
        <dbReference type="ARBA" id="ARBA00004586"/>
    </source>
</evidence>
<dbReference type="GO" id="GO:0016757">
    <property type="term" value="F:glycosyltransferase activity"/>
    <property type="evidence" value="ECO:0007669"/>
    <property type="project" value="UniProtKB-KW"/>
</dbReference>
<feature type="domain" description="Glycosyltransferase RgtA/B/C/D-like" evidence="11">
    <location>
        <begin position="69"/>
        <end position="201"/>
    </location>
</feature>
<comment type="subcellular location">
    <subcellularLocation>
        <location evidence="2">Cell membrane</location>
        <topology evidence="2">Multi-pass membrane protein</topology>
    </subcellularLocation>
    <subcellularLocation>
        <location evidence="1">Endoplasmic reticulum membrane</location>
    </subcellularLocation>
</comment>
<keyword evidence="8 10" id="KW-1133">Transmembrane helix</keyword>
<evidence type="ECO:0000313" key="13">
    <source>
        <dbReference type="Proteomes" id="UP001596495"/>
    </source>
</evidence>
<dbReference type="InterPro" id="IPR050297">
    <property type="entry name" value="LipidA_mod_glycosyltrf_83"/>
</dbReference>
<evidence type="ECO:0000313" key="12">
    <source>
        <dbReference type="EMBL" id="MFC7435208.1"/>
    </source>
</evidence>
<feature type="transmembrane region" description="Helical" evidence="10">
    <location>
        <begin position="188"/>
        <end position="206"/>
    </location>
</feature>
<evidence type="ECO:0000256" key="8">
    <source>
        <dbReference type="ARBA" id="ARBA00022989"/>
    </source>
</evidence>
<protein>
    <submittedName>
        <fullName evidence="12">ArnT family glycosyltransferase</fullName>
        <ecNumber evidence="12">2.4.-.-</ecNumber>
    </submittedName>
</protein>
<feature type="transmembrane region" description="Helical" evidence="10">
    <location>
        <begin position="430"/>
        <end position="447"/>
    </location>
</feature>
<evidence type="ECO:0000256" key="10">
    <source>
        <dbReference type="SAM" id="Phobius"/>
    </source>
</evidence>
<feature type="transmembrane region" description="Helical" evidence="10">
    <location>
        <begin position="141"/>
        <end position="158"/>
    </location>
</feature>
<evidence type="ECO:0000256" key="3">
    <source>
        <dbReference type="ARBA" id="ARBA00022475"/>
    </source>
</evidence>
<keyword evidence="6 10" id="KW-0812">Transmembrane</keyword>
<dbReference type="PANTHER" id="PTHR33908">
    <property type="entry name" value="MANNOSYLTRANSFERASE YKCB-RELATED"/>
    <property type="match status" value="1"/>
</dbReference>
<name>A0ABW2RAY4_9BURK</name>
<keyword evidence="3" id="KW-1003">Cell membrane</keyword>
<evidence type="ECO:0000259" key="11">
    <source>
        <dbReference type="Pfam" id="PF13231"/>
    </source>
</evidence>
<keyword evidence="13" id="KW-1185">Reference proteome</keyword>
<organism evidence="12 13">
    <name type="scientific">Hydrogenophaga bisanensis</name>
    <dbReference type="NCBI Taxonomy" id="439611"/>
    <lineage>
        <taxon>Bacteria</taxon>
        <taxon>Pseudomonadati</taxon>
        <taxon>Pseudomonadota</taxon>
        <taxon>Betaproteobacteria</taxon>
        <taxon>Burkholderiales</taxon>
        <taxon>Comamonadaceae</taxon>
        <taxon>Hydrogenophaga</taxon>
    </lineage>
</organism>
<sequence>MTTSTQSHTSPRELGVLVILIAVAVVLASGIGLRAPWPADEPRFAQIAREMVESGQWLFPMRGGEPYPDKPPVFVWLVAVFYLLTGHLKVAFLLPSALAGLGTLWLVHDIGRRLWGSDVARTALLVLVFTPQFLLQAKTAQIDALVCFWITLGCYGLLRHFMTGPAWGWYLTAFAAMALGIMTKGVGFLPVLMLIPLALWGAAAKGPGDGRLWGWRSWLGLVVLLGTLALWLGPMLWQVAASGSEDLRAYRDNILLQQTAKRYANPWGHIKPWHYFLTAAIPTIWFPLALLLLTQVGRLVRVLRDDARVRVLFVWVVLVIVFFSLSRGKREVYILPALPMLSLVAAVVWRRAQAEGGTRWSTGALRVALVLVGLATVALGATAWWRPELLGPRVDDYADELAALGLPVLTLGVAVLGVTVLTWRRQVLEQLSIAALACWLFVAWWVWPVMDPHRTPKAMMAQLEQRLDHSHEVGLLKFKEQFLLFSQRPLVHFSYLDPAEEQERNAWLWMRESPQRVLLLPDSLALTCFDIARAQVLGTEHRRDWVLLDASAMKPTCEAPERVRRYRWAPQRMDILE</sequence>
<evidence type="ECO:0000256" key="7">
    <source>
        <dbReference type="ARBA" id="ARBA00022824"/>
    </source>
</evidence>
<proteinExistence type="predicted"/>
<feature type="transmembrane region" description="Helical" evidence="10">
    <location>
        <begin position="218"/>
        <end position="237"/>
    </location>
</feature>
<dbReference type="RefSeq" id="WP_382257535.1">
    <property type="nucleotide sequence ID" value="NZ_JBHTBX010000007.1"/>
</dbReference>
<feature type="transmembrane region" description="Helical" evidence="10">
    <location>
        <begin position="309"/>
        <end position="326"/>
    </location>
</feature>
<dbReference type="Proteomes" id="UP001596495">
    <property type="component" value="Unassembled WGS sequence"/>
</dbReference>
<keyword evidence="4 12" id="KW-0328">Glycosyltransferase</keyword>
<comment type="caution">
    <text evidence="12">The sequence shown here is derived from an EMBL/GenBank/DDBJ whole genome shotgun (WGS) entry which is preliminary data.</text>
</comment>
<feature type="transmembrane region" description="Helical" evidence="10">
    <location>
        <begin position="332"/>
        <end position="352"/>
    </location>
</feature>
<evidence type="ECO:0000256" key="4">
    <source>
        <dbReference type="ARBA" id="ARBA00022676"/>
    </source>
</evidence>
<keyword evidence="5 12" id="KW-0808">Transferase</keyword>